<feature type="transmembrane region" description="Helical" evidence="1">
    <location>
        <begin position="62"/>
        <end position="82"/>
    </location>
</feature>
<proteinExistence type="predicted"/>
<keyword evidence="4" id="KW-1185">Reference proteome</keyword>
<comment type="caution">
    <text evidence="3">The sequence shown here is derived from an EMBL/GenBank/DDBJ whole genome shotgun (WGS) entry which is preliminary data.</text>
</comment>
<evidence type="ECO:0000313" key="4">
    <source>
        <dbReference type="Proteomes" id="UP000022447"/>
    </source>
</evidence>
<reference evidence="3 4" key="1">
    <citation type="submission" date="2014-01" db="EMBL/GenBank/DDBJ databases">
        <title>Roseivivax halodurans JCM 10272 Genome Sequencing.</title>
        <authorList>
            <person name="Lai Q."/>
            <person name="Li G."/>
            <person name="Shao Z."/>
        </authorList>
    </citation>
    <scope>NUCLEOTIDE SEQUENCE [LARGE SCALE GENOMIC DNA]</scope>
    <source>
        <strain evidence="3 4">JCM 10272</strain>
    </source>
</reference>
<dbReference type="STRING" id="1449350.OCH239_12410"/>
<dbReference type="AlphaFoldDB" id="X7EB36"/>
<evidence type="ECO:0000259" key="2">
    <source>
        <dbReference type="Pfam" id="PF07331"/>
    </source>
</evidence>
<dbReference type="OrthoDB" id="7861928at2"/>
<name>X7EB36_9RHOB</name>
<keyword evidence="1" id="KW-0472">Membrane</keyword>
<feature type="transmembrane region" description="Helical" evidence="1">
    <location>
        <begin position="103"/>
        <end position="133"/>
    </location>
</feature>
<evidence type="ECO:0000256" key="1">
    <source>
        <dbReference type="SAM" id="Phobius"/>
    </source>
</evidence>
<keyword evidence="1" id="KW-1133">Transmembrane helix</keyword>
<dbReference type="Proteomes" id="UP000022447">
    <property type="component" value="Unassembled WGS sequence"/>
</dbReference>
<dbReference type="Pfam" id="PF07331">
    <property type="entry name" value="TctB"/>
    <property type="match status" value="1"/>
</dbReference>
<evidence type="ECO:0000313" key="3">
    <source>
        <dbReference type="EMBL" id="ETX13304.1"/>
    </source>
</evidence>
<accession>X7EB36</accession>
<protein>
    <recommendedName>
        <fullName evidence="2">DUF1468 domain-containing protein</fullName>
    </recommendedName>
</protein>
<dbReference type="EMBL" id="JALZ01000030">
    <property type="protein sequence ID" value="ETX13304.1"/>
    <property type="molecule type" value="Genomic_DNA"/>
</dbReference>
<organism evidence="3 4">
    <name type="scientific">Roseivivax halodurans JCM 10272</name>
    <dbReference type="NCBI Taxonomy" id="1449350"/>
    <lineage>
        <taxon>Bacteria</taxon>
        <taxon>Pseudomonadati</taxon>
        <taxon>Pseudomonadota</taxon>
        <taxon>Alphaproteobacteria</taxon>
        <taxon>Rhodobacterales</taxon>
        <taxon>Roseobacteraceae</taxon>
        <taxon>Roseivivax</taxon>
    </lineage>
</organism>
<feature type="domain" description="DUF1468" evidence="2">
    <location>
        <begin position="28"/>
        <end position="170"/>
    </location>
</feature>
<sequence length="178" mass="19971">MTQSDSDTEDRRGRAPSGPVSTHIPDLIVALVVITICAFLYVNTYWFDSVPSSLAQNVLPTTFPRLVLVVIMAITVFLPFEYARKIERGIDLDEERADRPDMIVWITGVALVGFLLAFPWLGALPALILIAVAMPLMWGERRWKILVPYAALFPLAVYLLFSQVLRVNFPRGAFSSLF</sequence>
<dbReference type="InterPro" id="IPR009936">
    <property type="entry name" value="DUF1468"/>
</dbReference>
<feature type="transmembrane region" description="Helical" evidence="1">
    <location>
        <begin position="145"/>
        <end position="161"/>
    </location>
</feature>
<gene>
    <name evidence="3" type="ORF">OCH239_12410</name>
</gene>
<keyword evidence="1" id="KW-0812">Transmembrane</keyword>
<feature type="transmembrane region" description="Helical" evidence="1">
    <location>
        <begin position="20"/>
        <end position="42"/>
    </location>
</feature>
<dbReference type="eggNOG" id="ENOG502ZD1H">
    <property type="taxonomic scope" value="Bacteria"/>
</dbReference>